<reference evidence="1 2" key="1">
    <citation type="journal article" date="2020" name="BMC Genomics">
        <title>Intraspecific diversification of the crop wild relative Brassica cretica Lam. using demographic model selection.</title>
        <authorList>
            <person name="Kioukis A."/>
            <person name="Michalopoulou V.A."/>
            <person name="Briers L."/>
            <person name="Pirintsos S."/>
            <person name="Studholme D.J."/>
            <person name="Pavlidis P."/>
            <person name="Sarris P.F."/>
        </authorList>
    </citation>
    <scope>NUCLEOTIDE SEQUENCE [LARGE SCALE GENOMIC DNA]</scope>
    <source>
        <strain evidence="2">cv. PFS-1207/04</strain>
    </source>
</reference>
<sequence>MKVVICSCFKTVVADWNSASSRDLGSGGSLTSHATTGKASTAPDCYHVNVVVANYKDDSAEACWEHHSRKDHAISINSAETAKNMGELCCFSMALVDVYVDSVSHLCSKGDCGWQRYKWWCDGGVVVCDEQNMSIILRKLQASMKQYNEVEVLGFPRKVFVVRCCYVGHFIAYSLLCLVGSWQECRLFNDWTTYFYYPSQGLSSVSVVRV</sequence>
<organism evidence="1 2">
    <name type="scientific">Brassica cretica</name>
    <name type="common">Mustard</name>
    <dbReference type="NCBI Taxonomy" id="69181"/>
    <lineage>
        <taxon>Eukaryota</taxon>
        <taxon>Viridiplantae</taxon>
        <taxon>Streptophyta</taxon>
        <taxon>Embryophyta</taxon>
        <taxon>Tracheophyta</taxon>
        <taxon>Spermatophyta</taxon>
        <taxon>Magnoliopsida</taxon>
        <taxon>eudicotyledons</taxon>
        <taxon>Gunneridae</taxon>
        <taxon>Pentapetalae</taxon>
        <taxon>rosids</taxon>
        <taxon>malvids</taxon>
        <taxon>Brassicales</taxon>
        <taxon>Brassicaceae</taxon>
        <taxon>Brassiceae</taxon>
        <taxon>Brassica</taxon>
    </lineage>
</organism>
<keyword evidence="2" id="KW-1185">Reference proteome</keyword>
<name>A0ABQ7BDZ2_BRACR</name>
<accession>A0ABQ7BDZ2</accession>
<protein>
    <submittedName>
        <fullName evidence="1">Uncharacterized protein</fullName>
    </submittedName>
</protein>
<proteinExistence type="predicted"/>
<gene>
    <name evidence="1" type="ORF">DY000_02038328</name>
</gene>
<comment type="caution">
    <text evidence="1">The sequence shown here is derived from an EMBL/GenBank/DDBJ whole genome shotgun (WGS) entry which is preliminary data.</text>
</comment>
<evidence type="ECO:0000313" key="1">
    <source>
        <dbReference type="EMBL" id="KAF3530728.1"/>
    </source>
</evidence>
<dbReference type="Proteomes" id="UP000266723">
    <property type="component" value="Unassembled WGS sequence"/>
</dbReference>
<dbReference type="EMBL" id="QGKV02001507">
    <property type="protein sequence ID" value="KAF3530728.1"/>
    <property type="molecule type" value="Genomic_DNA"/>
</dbReference>
<evidence type="ECO:0000313" key="2">
    <source>
        <dbReference type="Proteomes" id="UP000266723"/>
    </source>
</evidence>